<reference evidence="3" key="3">
    <citation type="submission" date="2025-09" db="UniProtKB">
        <authorList>
            <consortium name="Ensembl"/>
        </authorList>
    </citation>
    <scope>IDENTIFICATION</scope>
</reference>
<dbReference type="Ensembl" id="ENSHHUT00000051650.1">
    <property type="protein sequence ID" value="ENSHHUP00000049861.1"/>
    <property type="gene ID" value="ENSHHUG00000030121.1"/>
</dbReference>
<dbReference type="InterPro" id="IPR037516">
    <property type="entry name" value="Tripartite_DENN"/>
</dbReference>
<evidence type="ECO:0000256" key="1">
    <source>
        <dbReference type="ARBA" id="ARBA00007159"/>
    </source>
</evidence>
<evidence type="ECO:0000259" key="2">
    <source>
        <dbReference type="PROSITE" id="PS50211"/>
    </source>
</evidence>
<dbReference type="Proteomes" id="UP000314982">
    <property type="component" value="Unassembled WGS sequence"/>
</dbReference>
<accession>A0A4W5NDL3</accession>
<protein>
    <submittedName>
        <fullName evidence="3">DENN/MADD domain containing 6B</fullName>
    </submittedName>
</protein>
<evidence type="ECO:0000313" key="4">
    <source>
        <dbReference type="Proteomes" id="UP000314982"/>
    </source>
</evidence>
<reference evidence="3" key="2">
    <citation type="submission" date="2025-08" db="UniProtKB">
        <authorList>
            <consortium name="Ensembl"/>
        </authorList>
    </citation>
    <scope>IDENTIFICATION</scope>
</reference>
<dbReference type="GO" id="GO:0005085">
    <property type="term" value="F:guanyl-nucleotide exchange factor activity"/>
    <property type="evidence" value="ECO:0007669"/>
    <property type="project" value="InterPro"/>
</dbReference>
<dbReference type="STRING" id="62062.ENSHHUP00000049861"/>
<sequence length="228" mass="25948">MGVVMQVRIPSKNDKPGGSPVKQAQKEVAIAFYSFLIHLHMLWELMLLGEPVVIMAPSPTVSSETVLALSFSHTTVPLRYCCDYRLYFTIHDTEFKKYTTTTQAPPNVILGNTNPFFIKTFQSWPHIRLGELKMSGDLPKQVKKLAKLKTLDTKAGKTYGVMEPTWFERVSNSEVEIVDLVLKRREKLMKAGKQQLPVKEGALEKLEGYLQTIINSLPEDLQTVLYRY</sequence>
<dbReference type="GeneTree" id="ENSGT00390000005529"/>
<name>A0A4W5NDL3_9TELE</name>
<dbReference type="PROSITE" id="PS50211">
    <property type="entry name" value="DENN"/>
    <property type="match status" value="1"/>
</dbReference>
<keyword evidence="4" id="KW-1185">Reference proteome</keyword>
<evidence type="ECO:0000313" key="3">
    <source>
        <dbReference type="Ensembl" id="ENSHHUP00000049861.1"/>
    </source>
</evidence>
<organism evidence="3 4">
    <name type="scientific">Hucho hucho</name>
    <name type="common">huchen</name>
    <dbReference type="NCBI Taxonomy" id="62062"/>
    <lineage>
        <taxon>Eukaryota</taxon>
        <taxon>Metazoa</taxon>
        <taxon>Chordata</taxon>
        <taxon>Craniata</taxon>
        <taxon>Vertebrata</taxon>
        <taxon>Euteleostomi</taxon>
        <taxon>Actinopterygii</taxon>
        <taxon>Neopterygii</taxon>
        <taxon>Teleostei</taxon>
        <taxon>Protacanthopterygii</taxon>
        <taxon>Salmoniformes</taxon>
        <taxon>Salmonidae</taxon>
        <taxon>Salmoninae</taxon>
        <taxon>Hucho</taxon>
    </lineage>
</organism>
<dbReference type="InterPro" id="IPR024224">
    <property type="entry name" value="DENND6"/>
</dbReference>
<proteinExistence type="inferred from homology"/>
<dbReference type="AlphaFoldDB" id="A0A4W5NDL3"/>
<dbReference type="PANTHER" id="PTHR13677">
    <property type="entry name" value="LD41638P"/>
    <property type="match status" value="1"/>
</dbReference>
<feature type="domain" description="UDENN" evidence="2">
    <location>
        <begin position="1"/>
        <end position="228"/>
    </location>
</feature>
<dbReference type="GO" id="GO:0055037">
    <property type="term" value="C:recycling endosome"/>
    <property type="evidence" value="ECO:0007669"/>
    <property type="project" value="TreeGrafter"/>
</dbReference>
<reference evidence="4" key="1">
    <citation type="submission" date="2018-06" db="EMBL/GenBank/DDBJ databases">
        <title>Genome assembly of Danube salmon.</title>
        <authorList>
            <person name="Macqueen D.J."/>
            <person name="Gundappa M.K."/>
        </authorList>
    </citation>
    <scope>NUCLEOTIDE SEQUENCE [LARGE SCALE GENOMIC DNA]</scope>
</reference>
<dbReference type="PANTHER" id="PTHR13677:SF2">
    <property type="entry name" value="PROTEIN DENND6B"/>
    <property type="match status" value="1"/>
</dbReference>
<comment type="similarity">
    <text evidence="1">Belongs to the DENND6 family.</text>
</comment>